<sequence length="326" mass="36880">MTRELRDSSVQLRLIGDLSATTSSSLVLLVVQGLSDVLHFLNTSEIASSNARVAFYALSREDCNNPDGPRLAEDARVAFGFVPYGDCGFVDGDRFSVIPLGPSYEHGFPLNAHKLPLPDVDSRPYLLNLMVSWTPEKPTRMQALMAAEHICGLDGSRCIIEHGSLMFKVLQLLDNAVGSSLRWRLSSAPQTYFDNLRQSVFTLCPMGKNPEQYRIWEALAAGSIPIIEDMPALEPGTFWHPAYPKTWRCVREDIHGFLKRMGAPVIFVSDWQRDLPRVLAHYTQDHPDELLRLQRRVRRWYRQQGEHLQAELLAKLVAHSRSDSLK</sequence>
<proteinExistence type="predicted"/>
<keyword evidence="3" id="KW-1185">Reference proteome</keyword>
<organism evidence="2 3">
    <name type="scientific">Pythium insidiosum</name>
    <name type="common">Pythiosis disease agent</name>
    <dbReference type="NCBI Taxonomy" id="114742"/>
    <lineage>
        <taxon>Eukaryota</taxon>
        <taxon>Sar</taxon>
        <taxon>Stramenopiles</taxon>
        <taxon>Oomycota</taxon>
        <taxon>Peronosporomycetes</taxon>
        <taxon>Pythiales</taxon>
        <taxon>Pythiaceae</taxon>
        <taxon>Pythium</taxon>
    </lineage>
</organism>
<evidence type="ECO:0000313" key="3">
    <source>
        <dbReference type="Proteomes" id="UP001209570"/>
    </source>
</evidence>
<comment type="caution">
    <text evidence="2">The sequence shown here is derived from an EMBL/GenBank/DDBJ whole genome shotgun (WGS) entry which is preliminary data.</text>
</comment>
<dbReference type="Proteomes" id="UP001209570">
    <property type="component" value="Unassembled WGS sequence"/>
</dbReference>
<evidence type="ECO:0000259" key="1">
    <source>
        <dbReference type="Pfam" id="PF24785"/>
    </source>
</evidence>
<dbReference type="InterPro" id="IPR057538">
    <property type="entry name" value="RXYLT1_C"/>
</dbReference>
<gene>
    <name evidence="2" type="ORF">P43SY_007023</name>
</gene>
<dbReference type="GO" id="GO:0005794">
    <property type="term" value="C:Golgi apparatus"/>
    <property type="evidence" value="ECO:0007669"/>
    <property type="project" value="TreeGrafter"/>
</dbReference>
<dbReference type="Pfam" id="PF24785">
    <property type="entry name" value="RXYLT1_C"/>
    <property type="match status" value="1"/>
</dbReference>
<accession>A0AAD5QDI1</accession>
<dbReference type="GO" id="GO:0035269">
    <property type="term" value="P:protein O-linked glycosylation via mannose"/>
    <property type="evidence" value="ECO:0007669"/>
    <property type="project" value="InterPro"/>
</dbReference>
<dbReference type="EMBL" id="JAKCXM010000033">
    <property type="protein sequence ID" value="KAJ0406415.1"/>
    <property type="molecule type" value="Genomic_DNA"/>
</dbReference>
<dbReference type="PANTHER" id="PTHR15576">
    <property type="entry name" value="RIBITOL-5-PHOSPHATE XYLOSYLTRANSFERASE 1"/>
    <property type="match status" value="1"/>
</dbReference>
<reference evidence="2" key="1">
    <citation type="submission" date="2021-12" db="EMBL/GenBank/DDBJ databases">
        <title>Prjna785345.</title>
        <authorList>
            <person name="Rujirawat T."/>
            <person name="Krajaejun T."/>
        </authorList>
    </citation>
    <scope>NUCLEOTIDE SEQUENCE</scope>
    <source>
        <strain evidence="2">Pi057C3</strain>
    </source>
</reference>
<dbReference type="GO" id="GO:0120053">
    <property type="term" value="F:ribitol beta-1,4-xylosyltransferase activity"/>
    <property type="evidence" value="ECO:0007669"/>
    <property type="project" value="InterPro"/>
</dbReference>
<evidence type="ECO:0000313" key="2">
    <source>
        <dbReference type="EMBL" id="KAJ0406415.1"/>
    </source>
</evidence>
<name>A0AAD5QDI1_PYTIN</name>
<dbReference type="AlphaFoldDB" id="A0AAD5QDI1"/>
<dbReference type="InterPro" id="IPR055286">
    <property type="entry name" value="RXYLT1-like"/>
</dbReference>
<feature type="domain" description="RXYLT1 C-terminal" evidence="1">
    <location>
        <begin position="188"/>
        <end position="315"/>
    </location>
</feature>
<dbReference type="PANTHER" id="PTHR15576:SF1">
    <property type="entry name" value="RIBITOL-5-PHOSPHATE XYLOSYLTRANSFERASE 1"/>
    <property type="match status" value="1"/>
</dbReference>
<protein>
    <recommendedName>
        <fullName evidence="1">RXYLT1 C-terminal domain-containing protein</fullName>
    </recommendedName>
</protein>